<sequence>MLVVENTKHDSNANRVSSMDGVSCEDAAKRKKVDQKAEDTVTCPVTVARDQNIFLAQQSTSDQSKWSENKSMRVEEEPRPRKDPPQSIMLNVSDNKTRGVKEEPRSRKDPPDSWMMFNDAWRRTKEEHQPRKDPPLYVTCTTMVIMGIYSDVETREIGGSLQREISSAADWIHLISPATISTNFVLPFQSCIVYLFIS</sequence>
<dbReference type="CTD" id="78777756"/>
<dbReference type="RefSeq" id="XP_053579221.1">
    <property type="nucleotide sequence ID" value="XM_053735655.1"/>
</dbReference>
<feature type="compositionally biased region" description="Basic and acidic residues" evidence="1">
    <location>
        <begin position="95"/>
        <end position="111"/>
    </location>
</feature>
<gene>
    <name evidence="2" type="ORF">GCK72_023966</name>
</gene>
<accession>A0A6A5FYJ0</accession>
<proteinExistence type="predicted"/>
<dbReference type="KEGG" id="crq:GCK72_023966"/>
<dbReference type="AlphaFoldDB" id="A0A6A5FYJ0"/>
<dbReference type="EMBL" id="WUAV01000006">
    <property type="protein sequence ID" value="KAF1747501.1"/>
    <property type="molecule type" value="Genomic_DNA"/>
</dbReference>
<evidence type="ECO:0000256" key="1">
    <source>
        <dbReference type="SAM" id="MobiDB-lite"/>
    </source>
</evidence>
<organism evidence="2 3">
    <name type="scientific">Caenorhabditis remanei</name>
    <name type="common">Caenorhabditis vulgaris</name>
    <dbReference type="NCBI Taxonomy" id="31234"/>
    <lineage>
        <taxon>Eukaryota</taxon>
        <taxon>Metazoa</taxon>
        <taxon>Ecdysozoa</taxon>
        <taxon>Nematoda</taxon>
        <taxon>Chromadorea</taxon>
        <taxon>Rhabditida</taxon>
        <taxon>Rhabditina</taxon>
        <taxon>Rhabditomorpha</taxon>
        <taxon>Rhabditoidea</taxon>
        <taxon>Rhabditidae</taxon>
        <taxon>Peloderinae</taxon>
        <taxon>Caenorhabditis</taxon>
    </lineage>
</organism>
<evidence type="ECO:0000313" key="2">
    <source>
        <dbReference type="EMBL" id="KAF1747501.1"/>
    </source>
</evidence>
<dbReference type="GeneID" id="78777756"/>
<protein>
    <submittedName>
        <fullName evidence="2">Uncharacterized protein</fullName>
    </submittedName>
</protein>
<feature type="compositionally biased region" description="Basic and acidic residues" evidence="1">
    <location>
        <begin position="1"/>
        <end position="12"/>
    </location>
</feature>
<comment type="caution">
    <text evidence="2">The sequence shown here is derived from an EMBL/GenBank/DDBJ whole genome shotgun (WGS) entry which is preliminary data.</text>
</comment>
<reference evidence="2 3" key="1">
    <citation type="submission" date="2019-12" db="EMBL/GenBank/DDBJ databases">
        <title>Chromosome-level assembly of the Caenorhabditis remanei genome.</title>
        <authorList>
            <person name="Teterina A.A."/>
            <person name="Willis J.H."/>
            <person name="Phillips P.C."/>
        </authorList>
    </citation>
    <scope>NUCLEOTIDE SEQUENCE [LARGE SCALE GENOMIC DNA]</scope>
    <source>
        <strain evidence="2 3">PX506</strain>
        <tissue evidence="2">Whole organism</tissue>
    </source>
</reference>
<name>A0A6A5FYJ0_CAERE</name>
<evidence type="ECO:0000313" key="3">
    <source>
        <dbReference type="Proteomes" id="UP000483820"/>
    </source>
</evidence>
<dbReference type="Proteomes" id="UP000483820">
    <property type="component" value="Chromosome X"/>
</dbReference>
<feature type="region of interest" description="Disordered" evidence="1">
    <location>
        <begin position="55"/>
        <end position="115"/>
    </location>
</feature>
<feature type="region of interest" description="Disordered" evidence="1">
    <location>
        <begin position="1"/>
        <end position="39"/>
    </location>
</feature>
<feature type="compositionally biased region" description="Polar residues" evidence="1">
    <location>
        <begin position="55"/>
        <end position="64"/>
    </location>
</feature>
<feature type="compositionally biased region" description="Basic and acidic residues" evidence="1">
    <location>
        <begin position="65"/>
        <end position="84"/>
    </location>
</feature>